<accession>A0A0P9ALK0</accession>
<dbReference type="EMBL" id="LKET01000012">
    <property type="protein sequence ID" value="KPU46250.1"/>
    <property type="molecule type" value="Genomic_DNA"/>
</dbReference>
<proteinExistence type="inferred from homology"/>
<dbReference type="Pfam" id="PF01991">
    <property type="entry name" value="vATP-synt_E"/>
    <property type="match status" value="1"/>
</dbReference>
<dbReference type="STRING" id="36849.OXPF_01690"/>
<dbReference type="Proteomes" id="UP000050326">
    <property type="component" value="Unassembled WGS sequence"/>
</dbReference>
<reference evidence="4 5" key="1">
    <citation type="submission" date="2015-09" db="EMBL/GenBank/DDBJ databases">
        <title>Genome sequence of Oxobacter pfennigii DSM 3222.</title>
        <authorList>
            <person name="Poehlein A."/>
            <person name="Bengelsdorf F.R."/>
            <person name="Schiel-Bengelsdorf B."/>
            <person name="Duerre P."/>
            <person name="Daniel R."/>
        </authorList>
    </citation>
    <scope>NUCLEOTIDE SEQUENCE [LARGE SCALE GENOMIC DNA]</scope>
    <source>
        <strain evidence="4 5">DSM 3222</strain>
    </source>
</reference>
<organism evidence="4 5">
    <name type="scientific">Oxobacter pfennigii</name>
    <dbReference type="NCBI Taxonomy" id="36849"/>
    <lineage>
        <taxon>Bacteria</taxon>
        <taxon>Bacillati</taxon>
        <taxon>Bacillota</taxon>
        <taxon>Clostridia</taxon>
        <taxon>Eubacteriales</taxon>
        <taxon>Clostridiaceae</taxon>
        <taxon>Oxobacter</taxon>
    </lineage>
</organism>
<dbReference type="RefSeq" id="WP_054873324.1">
    <property type="nucleotide sequence ID" value="NZ_LKET01000012.1"/>
</dbReference>
<evidence type="ECO:0000256" key="2">
    <source>
        <dbReference type="ARBA" id="ARBA00022448"/>
    </source>
</evidence>
<evidence type="ECO:0000256" key="1">
    <source>
        <dbReference type="ARBA" id="ARBA00005901"/>
    </source>
</evidence>
<sequence length="205" mass="23699">MTTVEDKLKLFAKIIFEKVEKESALRVTESTKEYDLKLEQEKQNILKESDMLITQLKKRAETKKNQIISKANIEMQHELLKKRKELYDRVVEDIKILADKFTKSAEYPDFLEKSIKNCLSQIDAEEITIVFSQYDLENNMDLINKAVKRYKNLGMTAVIEATNKAIIGGCICEDRSRTKRVDCSMLSIIEDNRTVIGKALVDNLN</sequence>
<dbReference type="InterPro" id="IPR002842">
    <property type="entry name" value="ATPase_V1_Esu"/>
</dbReference>
<evidence type="ECO:0000256" key="3">
    <source>
        <dbReference type="ARBA" id="ARBA00023065"/>
    </source>
</evidence>
<comment type="caution">
    <text evidence="4">The sequence shown here is derived from an EMBL/GenBank/DDBJ whole genome shotgun (WGS) entry which is preliminary data.</text>
</comment>
<dbReference type="OrthoDB" id="1725377at2"/>
<keyword evidence="2" id="KW-0813">Transport</keyword>
<dbReference type="SUPFAM" id="SSF160527">
    <property type="entry name" value="V-type ATPase subunit E-like"/>
    <property type="match status" value="1"/>
</dbReference>
<keyword evidence="5" id="KW-1185">Reference proteome</keyword>
<comment type="similarity">
    <text evidence="1">Belongs to the V-ATPase E subunit family.</text>
</comment>
<evidence type="ECO:0000313" key="4">
    <source>
        <dbReference type="EMBL" id="KPU46250.1"/>
    </source>
</evidence>
<dbReference type="AlphaFoldDB" id="A0A0P9ALK0"/>
<dbReference type="Gene3D" id="3.30.2320.30">
    <property type="entry name" value="ATP synthase, E subunit, C-terminal"/>
    <property type="match status" value="1"/>
</dbReference>
<name>A0A0P9ALK0_9CLOT</name>
<dbReference type="GO" id="GO:0046961">
    <property type="term" value="F:proton-transporting ATPase activity, rotational mechanism"/>
    <property type="evidence" value="ECO:0007669"/>
    <property type="project" value="InterPro"/>
</dbReference>
<evidence type="ECO:0000313" key="5">
    <source>
        <dbReference type="Proteomes" id="UP000050326"/>
    </source>
</evidence>
<dbReference type="GO" id="GO:0033178">
    <property type="term" value="C:proton-transporting two-sector ATPase complex, catalytic domain"/>
    <property type="evidence" value="ECO:0007669"/>
    <property type="project" value="InterPro"/>
</dbReference>
<dbReference type="InterPro" id="IPR038495">
    <property type="entry name" value="ATPase_E_C"/>
</dbReference>
<gene>
    <name evidence="4" type="primary">atpE_1</name>
    <name evidence="4" type="ORF">OXPF_01690</name>
</gene>
<keyword evidence="3" id="KW-0406">Ion transport</keyword>
<protein>
    <submittedName>
        <fullName evidence="4">V-type proton ATPase subunit E</fullName>
    </submittedName>
</protein>